<dbReference type="NCBIfam" id="NF041358">
    <property type="entry name" value="GntT_guanitoxin"/>
    <property type="match status" value="1"/>
</dbReference>
<comment type="similarity">
    <text evidence="2">Belongs to the multi antimicrobial extrusion (MATE) (TC 2.A.66.1) family.</text>
</comment>
<dbReference type="OrthoDB" id="9776324at2"/>
<feature type="transmembrane region" description="Helical" evidence="6">
    <location>
        <begin position="134"/>
        <end position="157"/>
    </location>
</feature>
<dbReference type="InterPro" id="IPR002528">
    <property type="entry name" value="MATE_fam"/>
</dbReference>
<protein>
    <submittedName>
        <fullName evidence="7">MATE family efflux transporter</fullName>
    </submittedName>
</protein>
<dbReference type="CDD" id="cd13136">
    <property type="entry name" value="MATE_DinF_like"/>
    <property type="match status" value="1"/>
</dbReference>
<feature type="transmembrane region" description="Helical" evidence="6">
    <location>
        <begin position="164"/>
        <end position="184"/>
    </location>
</feature>
<dbReference type="AlphaFoldDB" id="A0A2A2TKU2"/>
<evidence type="ECO:0000313" key="8">
    <source>
        <dbReference type="Proteomes" id="UP000218238"/>
    </source>
</evidence>
<sequence>MQFALPTQYDFLPRFYRLASVSVLSNMMVPLAGLVDIAFLGHLADIRHLAGVILATILFDYLYRVLKFLRSSTNAITAQAVGYDDSSAVLLAGLRSALIALAIGLLILLLQYPLQKIGFTILSGSPEIEASGANYFYGRIWGAPAVLINFVLIGWFLGREMNAAVLVMSLVGNGSNVGLDYLMIVKWGWESMGAGLATAISQYLALVVGLIWACFSMEWKVLPTAIAQLFDWVALKDTVVLKSNILIRFLVLITTYSIFTNLSAGMGTDVLAENGLLLQIALFSQFTIQGVGLTTQTLTGNFKAKGNKEQFIPLLVVSMLTSLVIASAIAFTSVFFPGVVFGILTNHREINQNIIDYTIWLLPLLGLTAIAFMLEGYFIGLKEGAILRNAVLIAFGVGFVPLAFAGWYFHSNHLLWMGLSAYMGIIIVTLGVHLPRTLKRENQINSDLLPNV</sequence>
<dbReference type="RefSeq" id="WP_095721433.1">
    <property type="nucleotide sequence ID" value="NZ_NTFS01000074.1"/>
</dbReference>
<feature type="transmembrane region" description="Helical" evidence="6">
    <location>
        <begin position="276"/>
        <end position="299"/>
    </location>
</feature>
<comment type="subcellular location">
    <subcellularLocation>
        <location evidence="1">Membrane</location>
        <topology evidence="1">Multi-pass membrane protein</topology>
    </subcellularLocation>
</comment>
<dbReference type="GO" id="GO:0015297">
    <property type="term" value="F:antiporter activity"/>
    <property type="evidence" value="ECO:0007669"/>
    <property type="project" value="InterPro"/>
</dbReference>
<accession>A0A2A2TKU2</accession>
<keyword evidence="8" id="KW-1185">Reference proteome</keyword>
<evidence type="ECO:0000256" key="3">
    <source>
        <dbReference type="ARBA" id="ARBA00022692"/>
    </source>
</evidence>
<keyword evidence="5 6" id="KW-0472">Membrane</keyword>
<dbReference type="PANTHER" id="PTHR42893">
    <property type="entry name" value="PROTEIN DETOXIFICATION 44, CHLOROPLASTIC-RELATED"/>
    <property type="match status" value="1"/>
</dbReference>
<evidence type="ECO:0000256" key="1">
    <source>
        <dbReference type="ARBA" id="ARBA00004141"/>
    </source>
</evidence>
<evidence type="ECO:0000256" key="4">
    <source>
        <dbReference type="ARBA" id="ARBA00022989"/>
    </source>
</evidence>
<organism evidence="7 8">
    <name type="scientific">Brunnivagina elsteri CCALA 953</name>
    <dbReference type="NCBI Taxonomy" id="987040"/>
    <lineage>
        <taxon>Bacteria</taxon>
        <taxon>Bacillati</taxon>
        <taxon>Cyanobacteriota</taxon>
        <taxon>Cyanophyceae</taxon>
        <taxon>Nostocales</taxon>
        <taxon>Calotrichaceae</taxon>
        <taxon>Brunnivagina</taxon>
    </lineage>
</organism>
<comment type="caution">
    <text evidence="7">The sequence shown here is derived from an EMBL/GenBank/DDBJ whole genome shotgun (WGS) entry which is preliminary data.</text>
</comment>
<evidence type="ECO:0000256" key="5">
    <source>
        <dbReference type="ARBA" id="ARBA00023136"/>
    </source>
</evidence>
<feature type="transmembrane region" description="Helical" evidence="6">
    <location>
        <begin position="87"/>
        <end position="114"/>
    </location>
</feature>
<feature type="transmembrane region" description="Helical" evidence="6">
    <location>
        <begin position="21"/>
        <end position="40"/>
    </location>
</feature>
<evidence type="ECO:0000256" key="6">
    <source>
        <dbReference type="SAM" id="Phobius"/>
    </source>
</evidence>
<name>A0A2A2TKU2_9CYAN</name>
<dbReference type="Pfam" id="PF01554">
    <property type="entry name" value="MatE"/>
    <property type="match status" value="2"/>
</dbReference>
<keyword evidence="4 6" id="KW-1133">Transmembrane helix</keyword>
<dbReference type="NCBIfam" id="TIGR00797">
    <property type="entry name" value="matE"/>
    <property type="match status" value="1"/>
</dbReference>
<evidence type="ECO:0000256" key="2">
    <source>
        <dbReference type="ARBA" id="ARBA00010199"/>
    </source>
</evidence>
<feature type="transmembrane region" description="Helical" evidence="6">
    <location>
        <begin position="196"/>
        <end position="215"/>
    </location>
</feature>
<keyword evidence="3 6" id="KW-0812">Transmembrane</keyword>
<feature type="transmembrane region" description="Helical" evidence="6">
    <location>
        <begin position="357"/>
        <end position="378"/>
    </location>
</feature>
<feature type="transmembrane region" description="Helical" evidence="6">
    <location>
        <begin position="245"/>
        <end position="264"/>
    </location>
</feature>
<evidence type="ECO:0000313" key="7">
    <source>
        <dbReference type="EMBL" id="PAX57154.1"/>
    </source>
</evidence>
<feature type="transmembrane region" description="Helical" evidence="6">
    <location>
        <begin position="46"/>
        <end position="66"/>
    </location>
</feature>
<gene>
    <name evidence="7" type="ORF">CK510_09295</name>
</gene>
<proteinExistence type="inferred from homology"/>
<reference evidence="7 8" key="1">
    <citation type="submission" date="2017-08" db="EMBL/GenBank/DDBJ databases">
        <title>Draft genome sequence of filamentous cyanobacterium Calothrix elsteri CCALA 953.</title>
        <authorList>
            <person name="Gagunashvili A.N."/>
            <person name="Elster J."/>
            <person name="Andresson O.S."/>
        </authorList>
    </citation>
    <scope>NUCLEOTIDE SEQUENCE [LARGE SCALE GENOMIC DNA]</scope>
    <source>
        <strain evidence="7 8">CCALA 953</strain>
    </source>
</reference>
<feature type="transmembrane region" description="Helical" evidence="6">
    <location>
        <begin position="311"/>
        <end position="337"/>
    </location>
</feature>
<dbReference type="GO" id="GO:0005886">
    <property type="term" value="C:plasma membrane"/>
    <property type="evidence" value="ECO:0007669"/>
    <property type="project" value="TreeGrafter"/>
</dbReference>
<dbReference type="PANTHER" id="PTHR42893:SF46">
    <property type="entry name" value="PROTEIN DETOXIFICATION 44, CHLOROPLASTIC"/>
    <property type="match status" value="1"/>
</dbReference>
<dbReference type="Proteomes" id="UP000218238">
    <property type="component" value="Unassembled WGS sequence"/>
</dbReference>
<dbReference type="InterPro" id="IPR044644">
    <property type="entry name" value="DinF-like"/>
</dbReference>
<feature type="transmembrane region" description="Helical" evidence="6">
    <location>
        <begin position="390"/>
        <end position="409"/>
    </location>
</feature>
<dbReference type="GO" id="GO:0042910">
    <property type="term" value="F:xenobiotic transmembrane transporter activity"/>
    <property type="evidence" value="ECO:0007669"/>
    <property type="project" value="InterPro"/>
</dbReference>
<feature type="transmembrane region" description="Helical" evidence="6">
    <location>
        <begin position="415"/>
        <end position="434"/>
    </location>
</feature>
<dbReference type="EMBL" id="NTFS01000074">
    <property type="protein sequence ID" value="PAX57154.1"/>
    <property type="molecule type" value="Genomic_DNA"/>
</dbReference>